<dbReference type="Proteomes" id="UP000199352">
    <property type="component" value="Unassembled WGS sequence"/>
</dbReference>
<reference evidence="3" key="1">
    <citation type="submission" date="2016-10" db="EMBL/GenBank/DDBJ databases">
        <authorList>
            <person name="Varghese N."/>
            <person name="Submissions S."/>
        </authorList>
    </citation>
    <scope>NUCLEOTIDE SEQUENCE [LARGE SCALE GENOMIC DNA]</scope>
    <source>
        <strain evidence="3">CGMCC 4.3525</strain>
    </source>
</reference>
<accession>A0A1H9NJP4</accession>
<protein>
    <recommendedName>
        <fullName evidence="4">DUF3040 domain-containing protein</fullName>
    </recommendedName>
</protein>
<dbReference type="EMBL" id="FOFR01000010">
    <property type="protein sequence ID" value="SER35885.1"/>
    <property type="molecule type" value="Genomic_DNA"/>
</dbReference>
<dbReference type="Pfam" id="PF11239">
    <property type="entry name" value="DUF3040"/>
    <property type="match status" value="1"/>
</dbReference>
<feature type="transmembrane region" description="Helical" evidence="1">
    <location>
        <begin position="65"/>
        <end position="84"/>
    </location>
</feature>
<evidence type="ECO:0000256" key="1">
    <source>
        <dbReference type="SAM" id="Phobius"/>
    </source>
</evidence>
<sequence length="93" mass="10299">MNDREERALQELEGFLEHTDPEFVQKIRGTEDTNTRRLKRIATVSMIGGSFLALTGLHLGSAFGGIGILIALAAWGLKVAAPQLTTRRPVRRR</sequence>
<keyword evidence="3" id="KW-1185">Reference proteome</keyword>
<evidence type="ECO:0000313" key="2">
    <source>
        <dbReference type="EMBL" id="SER35885.1"/>
    </source>
</evidence>
<dbReference type="STRING" id="402600.SAMN05216188_110237"/>
<keyword evidence="1" id="KW-1133">Transmembrane helix</keyword>
<dbReference type="InterPro" id="IPR021401">
    <property type="entry name" value="DUF3040"/>
</dbReference>
<evidence type="ECO:0000313" key="3">
    <source>
        <dbReference type="Proteomes" id="UP000199352"/>
    </source>
</evidence>
<gene>
    <name evidence="2" type="ORF">SAMN05216188_110237</name>
</gene>
<evidence type="ECO:0008006" key="4">
    <source>
        <dbReference type="Google" id="ProtNLM"/>
    </source>
</evidence>
<dbReference type="RefSeq" id="WP_177221238.1">
    <property type="nucleotide sequence ID" value="NZ_FOFR01000010.1"/>
</dbReference>
<keyword evidence="1" id="KW-0812">Transmembrane</keyword>
<name>A0A1H9NJP4_9PSEU</name>
<dbReference type="AlphaFoldDB" id="A0A1H9NJP4"/>
<keyword evidence="1" id="KW-0472">Membrane</keyword>
<organism evidence="2 3">
    <name type="scientific">Lentzea xinjiangensis</name>
    <dbReference type="NCBI Taxonomy" id="402600"/>
    <lineage>
        <taxon>Bacteria</taxon>
        <taxon>Bacillati</taxon>
        <taxon>Actinomycetota</taxon>
        <taxon>Actinomycetes</taxon>
        <taxon>Pseudonocardiales</taxon>
        <taxon>Pseudonocardiaceae</taxon>
        <taxon>Lentzea</taxon>
    </lineage>
</organism>
<proteinExistence type="predicted"/>